<name>A0A497ESE2_9CREN</name>
<feature type="transmembrane region" description="Helical" evidence="1">
    <location>
        <begin position="7"/>
        <end position="23"/>
    </location>
</feature>
<feature type="transmembrane region" description="Helical" evidence="1">
    <location>
        <begin position="29"/>
        <end position="48"/>
    </location>
</feature>
<keyword evidence="1" id="KW-1133">Transmembrane helix</keyword>
<dbReference type="Proteomes" id="UP000281962">
    <property type="component" value="Unassembled WGS sequence"/>
</dbReference>
<accession>A0A497ESE2</accession>
<evidence type="ECO:0000256" key="1">
    <source>
        <dbReference type="SAM" id="Phobius"/>
    </source>
</evidence>
<evidence type="ECO:0000313" key="2">
    <source>
        <dbReference type="EMBL" id="RLE50157.1"/>
    </source>
</evidence>
<protein>
    <submittedName>
        <fullName evidence="2">Uncharacterized protein</fullName>
    </submittedName>
</protein>
<dbReference type="EMBL" id="QMQY01000071">
    <property type="protein sequence ID" value="RLE50157.1"/>
    <property type="molecule type" value="Genomic_DNA"/>
</dbReference>
<sequence>MSSIQIIVLMVLPLISSLLSLVLRKSVGFVVSLAISAIALVLNTYMFIQAMSGHEFSILTLKADPTGLLLSEIVL</sequence>
<proteinExistence type="predicted"/>
<keyword evidence="1" id="KW-0812">Transmembrane</keyword>
<evidence type="ECO:0000313" key="3">
    <source>
        <dbReference type="Proteomes" id="UP000281962"/>
    </source>
</evidence>
<reference evidence="2 3" key="1">
    <citation type="submission" date="2018-06" db="EMBL/GenBank/DDBJ databases">
        <title>Extensive metabolic versatility and redundancy in microbially diverse, dynamic hydrothermal sediments.</title>
        <authorList>
            <person name="Dombrowski N."/>
            <person name="Teske A."/>
            <person name="Baker B.J."/>
        </authorList>
    </citation>
    <scope>NUCLEOTIDE SEQUENCE [LARGE SCALE GENOMIC DNA]</scope>
    <source>
        <strain evidence="2">B30_G17</strain>
    </source>
</reference>
<organism evidence="2 3">
    <name type="scientific">Thermoproteota archaeon</name>
    <dbReference type="NCBI Taxonomy" id="2056631"/>
    <lineage>
        <taxon>Archaea</taxon>
        <taxon>Thermoproteota</taxon>
    </lineage>
</organism>
<feature type="non-terminal residue" evidence="2">
    <location>
        <position position="75"/>
    </location>
</feature>
<comment type="caution">
    <text evidence="2">The sequence shown here is derived from an EMBL/GenBank/DDBJ whole genome shotgun (WGS) entry which is preliminary data.</text>
</comment>
<keyword evidence="1" id="KW-0472">Membrane</keyword>
<dbReference type="AlphaFoldDB" id="A0A497ESE2"/>
<gene>
    <name evidence="2" type="ORF">DRJ21_01900</name>
</gene>